<feature type="domain" description="DUF4789" evidence="2">
    <location>
        <begin position="84"/>
        <end position="149"/>
    </location>
</feature>
<evidence type="ECO:0000313" key="4">
    <source>
        <dbReference type="Proteomes" id="UP000198287"/>
    </source>
</evidence>
<dbReference type="Pfam" id="PF16033">
    <property type="entry name" value="DUF4789"/>
    <property type="match status" value="1"/>
</dbReference>
<dbReference type="EMBL" id="LNIX01000001">
    <property type="protein sequence ID" value="OXA61365.1"/>
    <property type="molecule type" value="Genomic_DNA"/>
</dbReference>
<dbReference type="OrthoDB" id="6328618at2759"/>
<organism evidence="3 4">
    <name type="scientific">Folsomia candida</name>
    <name type="common">Springtail</name>
    <dbReference type="NCBI Taxonomy" id="158441"/>
    <lineage>
        <taxon>Eukaryota</taxon>
        <taxon>Metazoa</taxon>
        <taxon>Ecdysozoa</taxon>
        <taxon>Arthropoda</taxon>
        <taxon>Hexapoda</taxon>
        <taxon>Collembola</taxon>
        <taxon>Entomobryomorpha</taxon>
        <taxon>Isotomoidea</taxon>
        <taxon>Isotomidae</taxon>
        <taxon>Proisotominae</taxon>
        <taxon>Folsomia</taxon>
    </lineage>
</organism>
<protein>
    <recommendedName>
        <fullName evidence="2">DUF4789 domain-containing protein</fullName>
    </recommendedName>
</protein>
<evidence type="ECO:0000313" key="3">
    <source>
        <dbReference type="EMBL" id="OXA61365.1"/>
    </source>
</evidence>
<dbReference type="Proteomes" id="UP000198287">
    <property type="component" value="Unassembled WGS sequence"/>
</dbReference>
<dbReference type="AlphaFoldDB" id="A0A226EUR4"/>
<feature type="compositionally biased region" description="Basic residues" evidence="1">
    <location>
        <begin position="263"/>
        <end position="276"/>
    </location>
</feature>
<keyword evidence="4" id="KW-1185">Reference proteome</keyword>
<sequence length="373" mass="42844">MQDSLQSDRWLSMGEVWKSATLLLDRLSRPVPPPYETVLQSQLPRIRVLSMRLFNIDPTSPDEYYCMRESKDMQRGAHTELRAYSFYSETKLCYPLFSQGACKSDEWFVMDPSGTKSICKKRRCPHPRDSNELIFFSSSEQSCHVLGAQCRPEGRYYAPANGQPINFRYTFVKSSWIPQCTYRDDGAFGVAIPGRESESRVTTPKVIRRLQQECQNNLGISDGNLGYKLKIAKLSLHDIKPTKLGVKSYRATPAPKYNQGQQKRAKPNSRQNAKKRVKQNMPVILVMDDETKCSMDPDEVPVRKYYSCTNKKTFKDSFKYTPKSKFPTEHIIGQELDSLGDMSKPFVTTATMTSERYLNDCVKKILIPFINRV</sequence>
<evidence type="ECO:0000256" key="1">
    <source>
        <dbReference type="SAM" id="MobiDB-lite"/>
    </source>
</evidence>
<comment type="caution">
    <text evidence="3">The sequence shown here is derived from an EMBL/GenBank/DDBJ whole genome shotgun (WGS) entry which is preliminary data.</text>
</comment>
<evidence type="ECO:0000259" key="2">
    <source>
        <dbReference type="Pfam" id="PF16033"/>
    </source>
</evidence>
<feature type="region of interest" description="Disordered" evidence="1">
    <location>
        <begin position="247"/>
        <end position="276"/>
    </location>
</feature>
<proteinExistence type="predicted"/>
<accession>A0A226EUR4</accession>
<dbReference type="InterPro" id="IPR031993">
    <property type="entry name" value="DUF4789"/>
</dbReference>
<gene>
    <name evidence="3" type="ORF">Fcan01_00033</name>
</gene>
<reference evidence="3 4" key="1">
    <citation type="submission" date="2015-12" db="EMBL/GenBank/DDBJ databases">
        <title>The genome of Folsomia candida.</title>
        <authorList>
            <person name="Faddeeva A."/>
            <person name="Derks M.F."/>
            <person name="Anvar Y."/>
            <person name="Smit S."/>
            <person name="Van Straalen N."/>
            <person name="Roelofs D."/>
        </authorList>
    </citation>
    <scope>NUCLEOTIDE SEQUENCE [LARGE SCALE GENOMIC DNA]</scope>
    <source>
        <strain evidence="3 4">VU population</strain>
        <tissue evidence="3">Whole body</tissue>
    </source>
</reference>
<name>A0A226EUR4_FOLCA</name>